<feature type="disulfide bond" evidence="7">
    <location>
        <begin position="79"/>
        <end position="89"/>
    </location>
</feature>
<reference evidence="9" key="2">
    <citation type="submission" date="2021-01" db="UniProtKB">
        <authorList>
            <consortium name="EnsemblMetazoa"/>
        </authorList>
    </citation>
    <scope>IDENTIFICATION</scope>
</reference>
<dbReference type="FunFam" id="3.10.250.10:FF:000006">
    <property type="entry name" value="neurotrypsin isoform X2"/>
    <property type="match status" value="2"/>
</dbReference>
<dbReference type="PANTHER" id="PTHR19331:SF465">
    <property type="entry name" value="EGG PEPTIDE SPERACT RECEPTOR"/>
    <property type="match status" value="1"/>
</dbReference>
<dbReference type="RefSeq" id="XP_030846933.1">
    <property type="nucleotide sequence ID" value="XM_030991073.1"/>
</dbReference>
<evidence type="ECO:0000256" key="5">
    <source>
        <dbReference type="ARBA" id="ARBA00023157"/>
    </source>
</evidence>
<feature type="disulfide bond" evidence="7">
    <location>
        <begin position="293"/>
        <end position="303"/>
    </location>
</feature>
<dbReference type="FunFam" id="3.10.250.10:FF:000011">
    <property type="entry name" value="Scavenger receptor class A member 5"/>
    <property type="match status" value="1"/>
</dbReference>
<feature type="disulfide bond" evidence="7">
    <location>
        <begin position="249"/>
        <end position="313"/>
    </location>
</feature>
<keyword evidence="2" id="KW-0964">Secreted</keyword>
<keyword evidence="3" id="KW-0732">Signal</keyword>
<dbReference type="AlphaFoldDB" id="A0A7M7P8C6"/>
<feature type="domain" description="SRCR" evidence="8">
    <location>
        <begin position="330"/>
        <end position="430"/>
    </location>
</feature>
<dbReference type="Pfam" id="PF00530">
    <property type="entry name" value="SRCR"/>
    <property type="match status" value="4"/>
</dbReference>
<evidence type="ECO:0000256" key="7">
    <source>
        <dbReference type="PROSITE-ProRule" id="PRU00196"/>
    </source>
</evidence>
<dbReference type="FunFam" id="3.10.250.10:FF:000005">
    <property type="entry name" value="Neurotrypsin isoform A"/>
    <property type="match status" value="1"/>
</dbReference>
<dbReference type="Proteomes" id="UP000007110">
    <property type="component" value="Unassembled WGS sequence"/>
</dbReference>
<feature type="disulfide bond" evidence="7">
    <location>
        <begin position="368"/>
        <end position="429"/>
    </location>
</feature>
<evidence type="ECO:0000256" key="1">
    <source>
        <dbReference type="ARBA" id="ARBA00004613"/>
    </source>
</evidence>
<dbReference type="PRINTS" id="PR00258">
    <property type="entry name" value="SPERACTRCPTR"/>
</dbReference>
<dbReference type="Gene3D" id="3.10.250.10">
    <property type="entry name" value="SRCR-like domain"/>
    <property type="match status" value="4"/>
</dbReference>
<dbReference type="OMA" id="YCVGNET"/>
<dbReference type="EnsemblMetazoa" id="XM_030991073">
    <property type="protein sequence ID" value="XP_030846933"/>
    <property type="gene ID" value="LOC105442531"/>
</dbReference>
<evidence type="ECO:0000256" key="6">
    <source>
        <dbReference type="ARBA" id="ARBA00023180"/>
    </source>
</evidence>
<dbReference type="OrthoDB" id="536948at2759"/>
<sequence length="451" mass="48370">MSLPPEEASVRLVGGSTPSEGRVEILHAGRWGTICDDLWDLVDANIVCMSLGYASSVAALRNAPFGEGTGDILLDGVECYGNESSILDCRHGGIGIQDCHHDEDAGVRCSTSAVRLVGGKYPWEGRVEVFNAGSWGTVCRDNWDIDDANVVCRSLGLGEAIEKTTVVDYYQDYPDDAEVVDDIFLDEVQCIGNESILLDCPHSALGVHDCNHTQDATVTCNTGVRLVGGSNSLQGRVEVFFDGAWGTVCSHHWDINDAHVVCRSLGHTYALSASSYAEFGQGTGDIVLGGLQCTGGETNIYVCKNDDTNFFKCFHRMDAGVTCSPDDYAVFLVNGSTYLEGRVKVAYQGYLGTLCGTSWDLNNANVICRSLGFGHAVSVHGADDFGQGIGEIILDDIHCVGNESTIFNCSHSGLGVHDCNHSQDVGVTCYGEDVCITGLCERKETLNGRKI</sequence>
<reference evidence="10" key="1">
    <citation type="submission" date="2015-02" db="EMBL/GenBank/DDBJ databases">
        <title>Genome sequencing for Strongylocentrotus purpuratus.</title>
        <authorList>
            <person name="Murali S."/>
            <person name="Liu Y."/>
            <person name="Vee V."/>
            <person name="English A."/>
            <person name="Wang M."/>
            <person name="Skinner E."/>
            <person name="Han Y."/>
            <person name="Muzny D.M."/>
            <person name="Worley K.C."/>
            <person name="Gibbs R.A."/>
        </authorList>
    </citation>
    <scope>NUCLEOTIDE SEQUENCE</scope>
</reference>
<dbReference type="GO" id="GO:0005576">
    <property type="term" value="C:extracellular region"/>
    <property type="evidence" value="ECO:0007669"/>
    <property type="project" value="UniProtKB-SubCell"/>
</dbReference>
<dbReference type="PROSITE" id="PS50287">
    <property type="entry name" value="SRCR_2"/>
    <property type="match status" value="4"/>
</dbReference>
<evidence type="ECO:0000256" key="2">
    <source>
        <dbReference type="ARBA" id="ARBA00022525"/>
    </source>
</evidence>
<evidence type="ECO:0000313" key="9">
    <source>
        <dbReference type="EnsemblMetazoa" id="XP_030846933"/>
    </source>
</evidence>
<dbReference type="SMART" id="SM00202">
    <property type="entry name" value="SR"/>
    <property type="match status" value="4"/>
</dbReference>
<dbReference type="PROSITE" id="PS00420">
    <property type="entry name" value="SRCR_1"/>
    <property type="match status" value="3"/>
</dbReference>
<comment type="caution">
    <text evidence="7">Lacks conserved residue(s) required for the propagation of feature annotation.</text>
</comment>
<feature type="disulfide bond" evidence="7">
    <location>
        <begin position="355"/>
        <end position="419"/>
    </location>
</feature>
<dbReference type="SUPFAM" id="SSF56487">
    <property type="entry name" value="SRCR-like"/>
    <property type="match status" value="4"/>
</dbReference>
<feature type="domain" description="SRCR" evidence="8">
    <location>
        <begin position="224"/>
        <end position="324"/>
    </location>
</feature>
<feature type="disulfide bond" evidence="7">
    <location>
        <begin position="399"/>
        <end position="409"/>
    </location>
</feature>
<dbReference type="KEGG" id="spu:105442531"/>
<feature type="domain" description="SRCR" evidence="8">
    <location>
        <begin position="114"/>
        <end position="221"/>
    </location>
</feature>
<keyword evidence="10" id="KW-1185">Reference proteome</keyword>
<dbReference type="InterPro" id="IPR001190">
    <property type="entry name" value="SRCR"/>
</dbReference>
<feature type="disulfide bond" evidence="7">
    <location>
        <begin position="35"/>
        <end position="99"/>
    </location>
</feature>
<evidence type="ECO:0000256" key="4">
    <source>
        <dbReference type="ARBA" id="ARBA00022737"/>
    </source>
</evidence>
<feature type="disulfide bond" evidence="7">
    <location>
        <begin position="262"/>
        <end position="323"/>
    </location>
</feature>
<comment type="subcellular location">
    <subcellularLocation>
        <location evidence="1">Secreted</location>
    </subcellularLocation>
</comment>
<keyword evidence="5 7" id="KW-1015">Disulfide bond</keyword>
<dbReference type="InterPro" id="IPR036772">
    <property type="entry name" value="SRCR-like_dom_sf"/>
</dbReference>
<feature type="disulfide bond" evidence="7">
    <location>
        <begin position="48"/>
        <end position="109"/>
    </location>
</feature>
<feature type="disulfide bond" evidence="7">
    <location>
        <begin position="190"/>
        <end position="200"/>
    </location>
</feature>
<evidence type="ECO:0000259" key="8">
    <source>
        <dbReference type="PROSITE" id="PS50287"/>
    </source>
</evidence>
<dbReference type="PANTHER" id="PTHR19331">
    <property type="entry name" value="SCAVENGER RECEPTOR DOMAIN-CONTAINING"/>
    <property type="match status" value="1"/>
</dbReference>
<dbReference type="GO" id="GO:0016020">
    <property type="term" value="C:membrane"/>
    <property type="evidence" value="ECO:0007669"/>
    <property type="project" value="InterPro"/>
</dbReference>
<dbReference type="InParanoid" id="A0A7M7P8C6"/>
<keyword evidence="4" id="KW-0677">Repeat</keyword>
<evidence type="ECO:0000256" key="3">
    <source>
        <dbReference type="ARBA" id="ARBA00022729"/>
    </source>
</evidence>
<accession>A0A7M7P8C6</accession>
<name>A0A7M7P8C6_STRPU</name>
<dbReference type="GeneID" id="105442531"/>
<organism evidence="9 10">
    <name type="scientific">Strongylocentrotus purpuratus</name>
    <name type="common">Purple sea urchin</name>
    <dbReference type="NCBI Taxonomy" id="7668"/>
    <lineage>
        <taxon>Eukaryota</taxon>
        <taxon>Metazoa</taxon>
        <taxon>Echinodermata</taxon>
        <taxon>Eleutherozoa</taxon>
        <taxon>Echinozoa</taxon>
        <taxon>Echinoidea</taxon>
        <taxon>Euechinoidea</taxon>
        <taxon>Echinacea</taxon>
        <taxon>Camarodonta</taxon>
        <taxon>Echinidea</taxon>
        <taxon>Strongylocentrotidae</taxon>
        <taxon>Strongylocentrotus</taxon>
    </lineage>
</organism>
<keyword evidence="6" id="KW-0325">Glycoprotein</keyword>
<proteinExistence type="predicted"/>
<protein>
    <recommendedName>
        <fullName evidence="8">SRCR domain-containing protein</fullName>
    </recommendedName>
</protein>
<evidence type="ECO:0000313" key="10">
    <source>
        <dbReference type="Proteomes" id="UP000007110"/>
    </source>
</evidence>
<feature type="domain" description="SRCR" evidence="8">
    <location>
        <begin position="10"/>
        <end position="110"/>
    </location>
</feature>